<keyword evidence="1" id="KW-0472">Membrane</keyword>
<evidence type="ECO:0000313" key="2">
    <source>
        <dbReference type="EMBL" id="ORC91898.1"/>
    </source>
</evidence>
<feature type="transmembrane region" description="Helical" evidence="1">
    <location>
        <begin position="92"/>
        <end position="112"/>
    </location>
</feature>
<dbReference type="VEuPathDB" id="TriTrypDB:TM35_000041120"/>
<name>A0A1X0P4Y4_9TRYP</name>
<sequence length="163" mass="17877">AGWWRRGGVAVFWSKQAASTTVAPLLFWCSTSCYSSFLVVRSLCVVVLLRLGGVRRCPGPSRTCPCGGVGPPPLPFFLGAVPSGFCRCDLRFLRVLVVVALLFAAPRVALWLRASASHWFGWAGPGAGFWNKMPLAMRAAFICRQGVEYMNLMQRNQTHSLNV</sequence>
<keyword evidence="3" id="KW-1185">Reference proteome</keyword>
<reference evidence="2 3" key="1">
    <citation type="submission" date="2017-03" db="EMBL/GenBank/DDBJ databases">
        <title>An alternative strategy for trypanosome survival in the mammalian bloodstream revealed through genome and transcriptome analysis of the ubiquitous bovine parasite Trypanosoma (Megatrypanum) theileri.</title>
        <authorList>
            <person name="Kelly S."/>
            <person name="Ivens A."/>
            <person name="Mott A."/>
            <person name="O'Neill E."/>
            <person name="Emms D."/>
            <person name="Macleod O."/>
            <person name="Voorheis P."/>
            <person name="Matthews J."/>
            <person name="Matthews K."/>
            <person name="Carrington M."/>
        </authorList>
    </citation>
    <scope>NUCLEOTIDE SEQUENCE [LARGE SCALE GENOMIC DNA]</scope>
    <source>
        <strain evidence="2">Edinburgh</strain>
    </source>
</reference>
<evidence type="ECO:0000256" key="1">
    <source>
        <dbReference type="SAM" id="Phobius"/>
    </source>
</evidence>
<feature type="non-terminal residue" evidence="2">
    <location>
        <position position="1"/>
    </location>
</feature>
<keyword evidence="1" id="KW-0812">Transmembrane</keyword>
<dbReference type="RefSeq" id="XP_028885964.1">
    <property type="nucleotide sequence ID" value="XM_029022306.1"/>
</dbReference>
<dbReference type="EMBL" id="NBCO01000004">
    <property type="protein sequence ID" value="ORC91898.1"/>
    <property type="molecule type" value="Genomic_DNA"/>
</dbReference>
<evidence type="ECO:0000313" key="3">
    <source>
        <dbReference type="Proteomes" id="UP000192257"/>
    </source>
</evidence>
<dbReference type="AlphaFoldDB" id="A0A1X0P4Y4"/>
<organism evidence="2 3">
    <name type="scientific">Trypanosoma theileri</name>
    <dbReference type="NCBI Taxonomy" id="67003"/>
    <lineage>
        <taxon>Eukaryota</taxon>
        <taxon>Discoba</taxon>
        <taxon>Euglenozoa</taxon>
        <taxon>Kinetoplastea</taxon>
        <taxon>Metakinetoplastina</taxon>
        <taxon>Trypanosomatida</taxon>
        <taxon>Trypanosomatidae</taxon>
        <taxon>Trypanosoma</taxon>
    </lineage>
</organism>
<gene>
    <name evidence="2" type="ORF">TM35_000041120</name>
</gene>
<dbReference type="Proteomes" id="UP000192257">
    <property type="component" value="Unassembled WGS sequence"/>
</dbReference>
<keyword evidence="1" id="KW-1133">Transmembrane helix</keyword>
<protein>
    <submittedName>
        <fullName evidence="2">Uncharacterized protein</fullName>
    </submittedName>
</protein>
<proteinExistence type="predicted"/>
<comment type="caution">
    <text evidence="2">The sequence shown here is derived from an EMBL/GenBank/DDBJ whole genome shotgun (WGS) entry which is preliminary data.</text>
</comment>
<accession>A0A1X0P4Y4</accession>
<dbReference type="GeneID" id="39982086"/>